<dbReference type="InterPro" id="IPR036852">
    <property type="entry name" value="Peptidase_S8/S53_dom_sf"/>
</dbReference>
<dbReference type="GO" id="GO:0006508">
    <property type="term" value="P:proteolysis"/>
    <property type="evidence" value="ECO:0007669"/>
    <property type="project" value="InterPro"/>
</dbReference>
<dbReference type="OrthoDB" id="4510962at2759"/>
<sequence>MWSSANQPVLGKEVHLLLVVDPTTDLVSQSELPTDQVRHPACASVWSANSPQNPTVIISGSSSWTKVSADDTVTSNDTIFTAAPSARDVYLYSSVNTAVLRGWASESGLCKLTKLQRLTIEVHPKDGNDEKDCQEFAVEFIKTVSSRCKTLDPSNIKMIYPSDHPNQESNNLEIQRNRPKDDSIPSHGQPKPDAWILKLQPLKEFIRPILRSTGGLSARVALLDDGAKLTGKYGKQKGQSFHPDKEEYFVGPCIHGTKMADYIRQLCPEVELLIARLDDSRKVESGQRFTTASAYKDENETGFSDLITKNSKKVIFSGSLMDKGPEAEVKDYAPVGIDGVIKIGSATLYGQQAERNLYAQTDFLLPGEDVQMRNGNKASGSSFSTAYAAGLAALVLSCLRAHMGMNDPEPYTSDSKDPEEERARHLFQAKSSDGMKSIFEVLSQRPSNDKCAFITPSRIFGDKYSDSKEERLKAHKEYRRQPVAAKSSD</sequence>
<dbReference type="Gene3D" id="3.40.50.200">
    <property type="entry name" value="Peptidase S8/S53 domain"/>
    <property type="match status" value="1"/>
</dbReference>
<gene>
    <name evidence="4" type="ORF">OAory_01020050</name>
</gene>
<dbReference type="VEuPathDB" id="FungiDB:AO090701000679"/>
<dbReference type="SUPFAM" id="SSF52743">
    <property type="entry name" value="Subtilisin-like"/>
    <property type="match status" value="1"/>
</dbReference>
<evidence type="ECO:0000256" key="2">
    <source>
        <dbReference type="ARBA" id="ARBA00023145"/>
    </source>
</evidence>
<comment type="caution">
    <text evidence="4">The sequence shown here is derived from an EMBL/GenBank/DDBJ whole genome shotgun (WGS) entry which is preliminary data.</text>
</comment>
<evidence type="ECO:0000256" key="1">
    <source>
        <dbReference type="ARBA" id="ARBA00022729"/>
    </source>
</evidence>
<evidence type="ECO:0000313" key="5">
    <source>
        <dbReference type="Proteomes" id="UP000190312"/>
    </source>
</evidence>
<dbReference type="EMBL" id="MKZY01000008">
    <property type="protein sequence ID" value="OOO06344.1"/>
    <property type="molecule type" value="Genomic_DNA"/>
</dbReference>
<feature type="region of interest" description="Disordered" evidence="3">
    <location>
        <begin position="470"/>
        <end position="489"/>
    </location>
</feature>
<dbReference type="AlphaFoldDB" id="A0A1S9DBV6"/>
<dbReference type="Proteomes" id="UP000190312">
    <property type="component" value="Unassembled WGS sequence"/>
</dbReference>
<name>A0A1S9DBV6_ASPOZ</name>
<proteinExistence type="predicted"/>
<keyword evidence="1" id="KW-0732">Signal</keyword>
<keyword evidence="2" id="KW-0865">Zymogen</keyword>
<dbReference type="GO" id="GO:0004252">
    <property type="term" value="F:serine-type endopeptidase activity"/>
    <property type="evidence" value="ECO:0007669"/>
    <property type="project" value="InterPro"/>
</dbReference>
<accession>A0A1S9DBV6</accession>
<evidence type="ECO:0000256" key="3">
    <source>
        <dbReference type="SAM" id="MobiDB-lite"/>
    </source>
</evidence>
<protein>
    <submittedName>
        <fullName evidence="4">Peptidase S8 and S53 subtilisin kexin sedolisin</fullName>
    </submittedName>
</protein>
<evidence type="ECO:0000313" key="4">
    <source>
        <dbReference type="EMBL" id="OOO06344.1"/>
    </source>
</evidence>
<organism evidence="4 5">
    <name type="scientific">Aspergillus oryzae</name>
    <name type="common">Yellow koji mold</name>
    <dbReference type="NCBI Taxonomy" id="5062"/>
    <lineage>
        <taxon>Eukaryota</taxon>
        <taxon>Fungi</taxon>
        <taxon>Dikarya</taxon>
        <taxon>Ascomycota</taxon>
        <taxon>Pezizomycotina</taxon>
        <taxon>Eurotiomycetes</taxon>
        <taxon>Eurotiomycetidae</taxon>
        <taxon>Eurotiales</taxon>
        <taxon>Aspergillaceae</taxon>
        <taxon>Aspergillus</taxon>
        <taxon>Aspergillus subgen. Circumdati</taxon>
    </lineage>
</organism>
<reference evidence="4 5" key="1">
    <citation type="submission" date="2016-10" db="EMBL/GenBank/DDBJ databases">
        <title>Genome sequencing of Aspergillus oryzae BCC7051.</title>
        <authorList>
            <person name="Thammarongtham C."/>
            <person name="Vorapreeda T."/>
            <person name="Nookaew I."/>
            <person name="Srisuk T."/>
            <person name="Land M."/>
            <person name="Jeennor S."/>
            <person name="Laoteng K."/>
        </authorList>
    </citation>
    <scope>NUCLEOTIDE SEQUENCE [LARGE SCALE GENOMIC DNA]</scope>
    <source>
        <strain evidence="4 5">BCC7051</strain>
    </source>
</reference>